<sequence length="113" mass="13225">MKQVVGGARVTSNFIKHYGVMNNYGQNIYYTAYYPITLETYMDTLYINLVSSEVAAVEATYDFRTNKVSTSIVAINTKDYVNMRYLNTQAEIKDFNRVDSWIRQDKINIKYFK</sequence>
<reference evidence="1 2" key="1">
    <citation type="submission" date="2018-04" db="EMBL/GenBank/DDBJ databases">
        <title>Novel Campyloabacter and Helicobacter Species and Strains.</title>
        <authorList>
            <person name="Mannion A.J."/>
            <person name="Shen Z."/>
            <person name="Fox J.G."/>
        </authorList>
    </citation>
    <scope>NUCLEOTIDE SEQUENCE [LARGE SCALE GENOMIC DNA]</scope>
    <source>
        <strain evidence="1 2">MIT 99-5101</strain>
    </source>
</reference>
<keyword evidence="2" id="KW-1185">Reference proteome</keyword>
<dbReference type="EMBL" id="NXLS01000002">
    <property type="protein sequence ID" value="RDU63925.1"/>
    <property type="molecule type" value="Genomic_DNA"/>
</dbReference>
<proteinExistence type="predicted"/>
<gene>
    <name evidence="1" type="ORF">CQA43_03355</name>
</gene>
<name>A0A3D8IFZ8_9HELI</name>
<dbReference type="Proteomes" id="UP000256650">
    <property type="component" value="Unassembled WGS sequence"/>
</dbReference>
<protein>
    <submittedName>
        <fullName evidence="1">Uncharacterized protein</fullName>
    </submittedName>
</protein>
<organism evidence="1 2">
    <name type="scientific">Helicobacter ganmani</name>
    <dbReference type="NCBI Taxonomy" id="60246"/>
    <lineage>
        <taxon>Bacteria</taxon>
        <taxon>Pseudomonadati</taxon>
        <taxon>Campylobacterota</taxon>
        <taxon>Epsilonproteobacteria</taxon>
        <taxon>Campylobacterales</taxon>
        <taxon>Helicobacteraceae</taxon>
        <taxon>Helicobacter</taxon>
    </lineage>
</organism>
<accession>A0A3D8IFZ8</accession>
<evidence type="ECO:0000313" key="1">
    <source>
        <dbReference type="EMBL" id="RDU63925.1"/>
    </source>
</evidence>
<evidence type="ECO:0000313" key="2">
    <source>
        <dbReference type="Proteomes" id="UP000256650"/>
    </source>
</evidence>
<dbReference type="OrthoDB" id="5325392at2"/>
<dbReference type="AlphaFoldDB" id="A0A3D8IFZ8"/>
<comment type="caution">
    <text evidence="1">The sequence shown here is derived from an EMBL/GenBank/DDBJ whole genome shotgun (WGS) entry which is preliminary data.</text>
</comment>